<feature type="compositionally biased region" description="Low complexity" evidence="1">
    <location>
        <begin position="1"/>
        <end position="21"/>
    </location>
</feature>
<dbReference type="KEGG" id="mpp:MICPUCDRAFT_53787"/>
<keyword evidence="2" id="KW-0812">Transmembrane</keyword>
<gene>
    <name evidence="3" type="ORF">MICPUCDRAFT_53787</name>
</gene>
<sequence>MASSSSCNNAAARASSSPSRRCSCHDGDASMSAREMPGSSPVDVRTTTASSSSSSPAAAASSDPKLRGCFLFVVFAVVVVVVALVVGGGAAAARRLGGFEGLNSLLRGCVENPPRTLFAADAYPPTPTPPPYCDRCRASASSAFRSRRSSVIVASRAFGSFHTSERRGGVERRQLKLKGAEGGD</sequence>
<feature type="compositionally biased region" description="Low complexity" evidence="1">
    <location>
        <begin position="49"/>
        <end position="62"/>
    </location>
</feature>
<proteinExistence type="predicted"/>
<evidence type="ECO:0000313" key="4">
    <source>
        <dbReference type="Proteomes" id="UP000001876"/>
    </source>
</evidence>
<keyword evidence="4" id="KW-1185">Reference proteome</keyword>
<feature type="region of interest" description="Disordered" evidence="1">
    <location>
        <begin position="1"/>
        <end position="62"/>
    </location>
</feature>
<evidence type="ECO:0000256" key="2">
    <source>
        <dbReference type="SAM" id="Phobius"/>
    </source>
</evidence>
<dbReference type="GeneID" id="9689389"/>
<dbReference type="RefSeq" id="XP_003064132.1">
    <property type="nucleotide sequence ID" value="XM_003064086.1"/>
</dbReference>
<keyword evidence="2" id="KW-0472">Membrane</keyword>
<accession>C1N7Q2</accession>
<feature type="transmembrane region" description="Helical" evidence="2">
    <location>
        <begin position="70"/>
        <end position="93"/>
    </location>
</feature>
<protein>
    <submittedName>
        <fullName evidence="3">Predicted protein</fullName>
    </submittedName>
</protein>
<name>C1N7Q2_MICPC</name>
<keyword evidence="2" id="KW-1133">Transmembrane helix</keyword>
<dbReference type="EMBL" id="GG663750">
    <property type="protein sequence ID" value="EEH51754.1"/>
    <property type="molecule type" value="Genomic_DNA"/>
</dbReference>
<evidence type="ECO:0000313" key="3">
    <source>
        <dbReference type="EMBL" id="EEH51754.1"/>
    </source>
</evidence>
<organism evidence="4">
    <name type="scientific">Micromonas pusilla (strain CCMP1545)</name>
    <name type="common">Picoplanktonic green alga</name>
    <dbReference type="NCBI Taxonomy" id="564608"/>
    <lineage>
        <taxon>Eukaryota</taxon>
        <taxon>Viridiplantae</taxon>
        <taxon>Chlorophyta</taxon>
        <taxon>Mamiellophyceae</taxon>
        <taxon>Mamiellales</taxon>
        <taxon>Mamiellaceae</taxon>
        <taxon>Micromonas</taxon>
    </lineage>
</organism>
<dbReference type="AlphaFoldDB" id="C1N7Q2"/>
<reference evidence="3 4" key="1">
    <citation type="journal article" date="2009" name="Science">
        <title>Green evolution and dynamic adaptations revealed by genomes of the marine picoeukaryotes Micromonas.</title>
        <authorList>
            <person name="Worden A.Z."/>
            <person name="Lee J.H."/>
            <person name="Mock T."/>
            <person name="Rouze P."/>
            <person name="Simmons M.P."/>
            <person name="Aerts A.L."/>
            <person name="Allen A.E."/>
            <person name="Cuvelier M.L."/>
            <person name="Derelle E."/>
            <person name="Everett M.V."/>
            <person name="Foulon E."/>
            <person name="Grimwood J."/>
            <person name="Gundlach H."/>
            <person name="Henrissat B."/>
            <person name="Napoli C."/>
            <person name="McDonald S.M."/>
            <person name="Parker M.S."/>
            <person name="Rombauts S."/>
            <person name="Salamov A."/>
            <person name="Von Dassow P."/>
            <person name="Badger J.H."/>
            <person name="Coutinho P.M."/>
            <person name="Demir E."/>
            <person name="Dubchak I."/>
            <person name="Gentemann C."/>
            <person name="Eikrem W."/>
            <person name="Gready J.E."/>
            <person name="John U."/>
            <person name="Lanier W."/>
            <person name="Lindquist E.A."/>
            <person name="Lucas S."/>
            <person name="Mayer K.F."/>
            <person name="Moreau H."/>
            <person name="Not F."/>
            <person name="Otillar R."/>
            <person name="Panaud O."/>
            <person name="Pangilinan J."/>
            <person name="Paulsen I."/>
            <person name="Piegu B."/>
            <person name="Poliakov A."/>
            <person name="Robbens S."/>
            <person name="Schmutz J."/>
            <person name="Toulza E."/>
            <person name="Wyss T."/>
            <person name="Zelensky A."/>
            <person name="Zhou K."/>
            <person name="Armbrust E.V."/>
            <person name="Bhattacharya D."/>
            <person name="Goodenough U.W."/>
            <person name="Van de Peer Y."/>
            <person name="Grigoriev I.V."/>
        </authorList>
    </citation>
    <scope>NUCLEOTIDE SEQUENCE [LARGE SCALE GENOMIC DNA]</scope>
    <source>
        <strain evidence="3 4">CCMP1545</strain>
    </source>
</reference>
<evidence type="ECO:0000256" key="1">
    <source>
        <dbReference type="SAM" id="MobiDB-lite"/>
    </source>
</evidence>
<dbReference type="Proteomes" id="UP000001876">
    <property type="component" value="Unassembled WGS sequence"/>
</dbReference>